<sequence>MSAETWVEDNNRYLAASLKWLRMRLQQLAPAPAAAPAPMAVVPVAAAAPAATGPRSWFPPRTPAAAAAAAAGVEPVALLSGQSQADVLKQAAEDRETAAASDPPPALVLLAQRFRLTAFERDTLLLCAAPEFDPALAPLLAAAQGHPSRSAPTFALALQAFEALDERAWDALSPQRPLRYARLLEITQAGATPLTASALRADERIVNYLKGLNVLDERLAALMKPASGPPPVLAASQQATADEILRRLGITASESTVPLVQLLGPDARSKFAVARQVCSALDRQLFRLNADALPTQRAELETLARLWQRECVLLPVALYIDAEQIDGGRSEPALAFETFVGRELGLGFAGRREAPTRAAAASLEIEVDKPTGVEQHDAWREALHGTLADDEAEATARLLAGQFDLDLDEIRVTAAQAATPAPGVSPAATVWASCRALAQPSLDQLAQRIEPKATWDELVLSDESLRLLRQIAAQVRERYRVYEEWGYGRRMTRGLGINALFAGESGTGKTMAAEVIANELQLHLYRIDLSAVVSKYIGETEKNLRKLFDAAEQGGAILFFDEADALFGKRSEVKDSHDRYANIEINYLLQRMEAFSGLAILATNMKSALDPAFMRRLRFIVNFPFPGPTERRQMWQKALPPEVPQEDVDTARLARFNVSGGNIHSIALNAAFMAAQRGSAVSQAMLLAAVRNELRKLDKPVNEAEFR</sequence>
<dbReference type="PANTHER" id="PTHR23073">
    <property type="entry name" value="26S PROTEASOME REGULATORY SUBUNIT"/>
    <property type="match status" value="1"/>
</dbReference>
<dbReference type="InterPro" id="IPR003959">
    <property type="entry name" value="ATPase_AAA_core"/>
</dbReference>
<dbReference type="EMBL" id="JABBFX010000002">
    <property type="protein sequence ID" value="NML46845.1"/>
    <property type="molecule type" value="Genomic_DNA"/>
</dbReference>
<dbReference type="RefSeq" id="WP_169421088.1">
    <property type="nucleotide sequence ID" value="NZ_JABBFX010000002.1"/>
</dbReference>
<dbReference type="Gene3D" id="3.40.50.300">
    <property type="entry name" value="P-loop containing nucleotide triphosphate hydrolases"/>
    <property type="match status" value="1"/>
</dbReference>
<evidence type="ECO:0000259" key="4">
    <source>
        <dbReference type="SMART" id="SM00382"/>
    </source>
</evidence>
<dbReference type="Pfam" id="PF00004">
    <property type="entry name" value="AAA"/>
    <property type="match status" value="1"/>
</dbReference>
<evidence type="ECO:0000313" key="6">
    <source>
        <dbReference type="Proteomes" id="UP000541185"/>
    </source>
</evidence>
<evidence type="ECO:0000313" key="5">
    <source>
        <dbReference type="EMBL" id="NML46845.1"/>
    </source>
</evidence>
<evidence type="ECO:0000256" key="1">
    <source>
        <dbReference type="ARBA" id="ARBA00006914"/>
    </source>
</evidence>
<evidence type="ECO:0000256" key="2">
    <source>
        <dbReference type="ARBA" id="ARBA00022741"/>
    </source>
</evidence>
<dbReference type="GO" id="GO:0016887">
    <property type="term" value="F:ATP hydrolysis activity"/>
    <property type="evidence" value="ECO:0007669"/>
    <property type="project" value="InterPro"/>
</dbReference>
<dbReference type="AlphaFoldDB" id="A0A848H7S5"/>
<dbReference type="InterPro" id="IPR050221">
    <property type="entry name" value="26S_Proteasome_ATPase"/>
</dbReference>
<comment type="similarity">
    <text evidence="1">Belongs to the AAA ATPase family.</text>
</comment>
<reference evidence="5 6" key="1">
    <citation type="submission" date="2020-04" db="EMBL/GenBank/DDBJ databases">
        <title>Ramlibacter sp. G-1-2-2 isolated from soil.</title>
        <authorList>
            <person name="Dahal R.H."/>
        </authorList>
    </citation>
    <scope>NUCLEOTIDE SEQUENCE [LARGE SCALE GENOMIC DNA]</scope>
    <source>
        <strain evidence="5 6">G-1-2-2</strain>
    </source>
</reference>
<dbReference type="GO" id="GO:0005524">
    <property type="term" value="F:ATP binding"/>
    <property type="evidence" value="ECO:0007669"/>
    <property type="project" value="UniProtKB-KW"/>
</dbReference>
<keyword evidence="6" id="KW-1185">Reference proteome</keyword>
<protein>
    <submittedName>
        <fullName evidence="5">ATP-binding protein</fullName>
    </submittedName>
</protein>
<feature type="domain" description="AAA+ ATPase" evidence="4">
    <location>
        <begin position="495"/>
        <end position="627"/>
    </location>
</feature>
<gene>
    <name evidence="5" type="ORF">HHL11_24080</name>
</gene>
<dbReference type="InterPro" id="IPR054472">
    <property type="entry name" value="WHD"/>
</dbReference>
<comment type="caution">
    <text evidence="5">The sequence shown here is derived from an EMBL/GenBank/DDBJ whole genome shotgun (WGS) entry which is preliminary data.</text>
</comment>
<dbReference type="InterPro" id="IPR003593">
    <property type="entry name" value="AAA+_ATPase"/>
</dbReference>
<organism evidence="5 6">
    <name type="scientific">Ramlibacter agri</name>
    <dbReference type="NCBI Taxonomy" id="2728837"/>
    <lineage>
        <taxon>Bacteria</taxon>
        <taxon>Pseudomonadati</taxon>
        <taxon>Pseudomonadota</taxon>
        <taxon>Betaproteobacteria</taxon>
        <taxon>Burkholderiales</taxon>
        <taxon>Comamonadaceae</taxon>
        <taxon>Ramlibacter</taxon>
    </lineage>
</organism>
<accession>A0A848H7S5</accession>
<dbReference type="SMART" id="SM00382">
    <property type="entry name" value="AAA"/>
    <property type="match status" value="1"/>
</dbReference>
<dbReference type="SUPFAM" id="SSF52540">
    <property type="entry name" value="P-loop containing nucleoside triphosphate hydrolases"/>
    <property type="match status" value="1"/>
</dbReference>
<dbReference type="Proteomes" id="UP000541185">
    <property type="component" value="Unassembled WGS sequence"/>
</dbReference>
<keyword evidence="2" id="KW-0547">Nucleotide-binding</keyword>
<dbReference type="Pfam" id="PF22977">
    <property type="entry name" value="WHD"/>
    <property type="match status" value="1"/>
</dbReference>
<proteinExistence type="inferred from homology"/>
<keyword evidence="3 5" id="KW-0067">ATP-binding</keyword>
<evidence type="ECO:0000256" key="3">
    <source>
        <dbReference type="ARBA" id="ARBA00022840"/>
    </source>
</evidence>
<name>A0A848H7S5_9BURK</name>
<dbReference type="InterPro" id="IPR027417">
    <property type="entry name" value="P-loop_NTPase"/>
</dbReference>
<dbReference type="CDD" id="cd19481">
    <property type="entry name" value="RecA-like_protease"/>
    <property type="match status" value="1"/>
</dbReference>